<keyword evidence="1" id="KW-0732">Signal</keyword>
<dbReference type="InterPro" id="IPR016024">
    <property type="entry name" value="ARM-type_fold"/>
</dbReference>
<feature type="chain" id="PRO_5042906529" evidence="1">
    <location>
        <begin position="18"/>
        <end position="146"/>
    </location>
</feature>
<sequence length="146" mass="16679">MSCCSFGFVIFLSLLVADIPVHIAPILYIMEQLFLALNDEFRKYLPDMLLCSIQVLSDAERFNDYTYVIPILHTLEVFGGTLDEHMQLLFPELIRLFKVDSLVEVRCDAIKTLTRLIPCVQVTEHISSLLHHLKLVLDGSDFSPSH</sequence>
<name>A0AAN8TFH5_SOLBU</name>
<keyword evidence="3" id="KW-1185">Reference proteome</keyword>
<accession>A0AAN8TFH5</accession>
<proteinExistence type="predicted"/>
<evidence type="ECO:0000256" key="1">
    <source>
        <dbReference type="SAM" id="SignalP"/>
    </source>
</evidence>
<dbReference type="EMBL" id="JBANQN010000007">
    <property type="protein sequence ID" value="KAK6784217.1"/>
    <property type="molecule type" value="Genomic_DNA"/>
</dbReference>
<organism evidence="2 3">
    <name type="scientific">Solanum bulbocastanum</name>
    <name type="common">Wild potato</name>
    <dbReference type="NCBI Taxonomy" id="147425"/>
    <lineage>
        <taxon>Eukaryota</taxon>
        <taxon>Viridiplantae</taxon>
        <taxon>Streptophyta</taxon>
        <taxon>Embryophyta</taxon>
        <taxon>Tracheophyta</taxon>
        <taxon>Spermatophyta</taxon>
        <taxon>Magnoliopsida</taxon>
        <taxon>eudicotyledons</taxon>
        <taxon>Gunneridae</taxon>
        <taxon>Pentapetalae</taxon>
        <taxon>asterids</taxon>
        <taxon>lamiids</taxon>
        <taxon>Solanales</taxon>
        <taxon>Solanaceae</taxon>
        <taxon>Solanoideae</taxon>
        <taxon>Solaneae</taxon>
        <taxon>Solanum</taxon>
    </lineage>
</organism>
<protein>
    <submittedName>
        <fullName evidence="2">Uncharacterized protein</fullName>
    </submittedName>
</protein>
<dbReference type="AlphaFoldDB" id="A0AAN8TFH5"/>
<dbReference type="SUPFAM" id="SSF48371">
    <property type="entry name" value="ARM repeat"/>
    <property type="match status" value="1"/>
</dbReference>
<comment type="caution">
    <text evidence="2">The sequence shown here is derived from an EMBL/GenBank/DDBJ whole genome shotgun (WGS) entry which is preliminary data.</text>
</comment>
<reference evidence="2 3" key="1">
    <citation type="submission" date="2024-02" db="EMBL/GenBank/DDBJ databases">
        <title>de novo genome assembly of Solanum bulbocastanum strain 11H21.</title>
        <authorList>
            <person name="Hosaka A.J."/>
        </authorList>
    </citation>
    <scope>NUCLEOTIDE SEQUENCE [LARGE SCALE GENOMIC DNA]</scope>
    <source>
        <tissue evidence="2">Young leaves</tissue>
    </source>
</reference>
<gene>
    <name evidence="2" type="ORF">RDI58_017671</name>
</gene>
<evidence type="ECO:0000313" key="2">
    <source>
        <dbReference type="EMBL" id="KAK6784217.1"/>
    </source>
</evidence>
<feature type="signal peptide" evidence="1">
    <location>
        <begin position="1"/>
        <end position="17"/>
    </location>
</feature>
<evidence type="ECO:0000313" key="3">
    <source>
        <dbReference type="Proteomes" id="UP001371456"/>
    </source>
</evidence>
<dbReference type="Proteomes" id="UP001371456">
    <property type="component" value="Unassembled WGS sequence"/>
</dbReference>